<evidence type="ECO:0000256" key="1">
    <source>
        <dbReference type="ARBA" id="ARBA00022450"/>
    </source>
</evidence>
<dbReference type="CDD" id="cd05918">
    <property type="entry name" value="A_NRPS_SidN3_like"/>
    <property type="match status" value="1"/>
</dbReference>
<dbReference type="PANTHER" id="PTHR45527">
    <property type="entry name" value="NONRIBOSOMAL PEPTIDE SYNTHETASE"/>
    <property type="match status" value="1"/>
</dbReference>
<dbReference type="GO" id="GO:0044550">
    <property type="term" value="P:secondary metabolite biosynthetic process"/>
    <property type="evidence" value="ECO:0007669"/>
    <property type="project" value="TreeGrafter"/>
</dbReference>
<dbReference type="PROSITE" id="PS00455">
    <property type="entry name" value="AMP_BINDING"/>
    <property type="match status" value="1"/>
</dbReference>
<dbReference type="Proteomes" id="UP000490939">
    <property type="component" value="Unassembled WGS sequence"/>
</dbReference>
<dbReference type="Gene3D" id="3.40.50.12780">
    <property type="entry name" value="N-terminal domain of ligase-like"/>
    <property type="match status" value="1"/>
</dbReference>
<dbReference type="GO" id="GO:0016874">
    <property type="term" value="F:ligase activity"/>
    <property type="evidence" value="ECO:0007669"/>
    <property type="project" value="UniProtKB-KW"/>
</dbReference>
<dbReference type="InterPro" id="IPR000873">
    <property type="entry name" value="AMP-dep_synth/lig_dom"/>
</dbReference>
<keyword evidence="6" id="KW-1185">Reference proteome</keyword>
<gene>
    <name evidence="5" type="ORF">EG327_007697</name>
</gene>
<evidence type="ECO:0000256" key="2">
    <source>
        <dbReference type="ARBA" id="ARBA00022553"/>
    </source>
</evidence>
<proteinExistence type="predicted"/>
<accession>A0A8H3YZB4</accession>
<dbReference type="EMBL" id="WNWR01000469">
    <property type="protein sequence ID" value="KAE9977468.1"/>
    <property type="molecule type" value="Genomic_DNA"/>
</dbReference>
<dbReference type="InterPro" id="IPR020845">
    <property type="entry name" value="AMP-binding_CS"/>
</dbReference>
<reference evidence="5 6" key="1">
    <citation type="submission" date="2019-07" db="EMBL/GenBank/DDBJ databases">
        <title>Venturia inaequalis Genome Resource.</title>
        <authorList>
            <person name="Lichtner F.J."/>
        </authorList>
    </citation>
    <scope>NUCLEOTIDE SEQUENCE [LARGE SCALE GENOMIC DNA]</scope>
    <source>
        <strain evidence="5 6">DMI_063113</strain>
    </source>
</reference>
<feature type="domain" description="AMP-dependent synthetase/ligase" evidence="4">
    <location>
        <begin position="252"/>
        <end position="590"/>
    </location>
</feature>
<dbReference type="Pfam" id="PF00501">
    <property type="entry name" value="AMP-binding"/>
    <property type="match status" value="1"/>
</dbReference>
<dbReference type="PANTHER" id="PTHR45527:SF3">
    <property type="entry name" value="SIDEROPHORE SYNTHETASE (EUROFUNG)"/>
    <property type="match status" value="1"/>
</dbReference>
<evidence type="ECO:0000256" key="3">
    <source>
        <dbReference type="ARBA" id="ARBA00022598"/>
    </source>
</evidence>
<dbReference type="GO" id="GO:0005737">
    <property type="term" value="C:cytoplasm"/>
    <property type="evidence" value="ECO:0007669"/>
    <property type="project" value="TreeGrafter"/>
</dbReference>
<keyword evidence="2" id="KW-0597">Phosphoprotein</keyword>
<evidence type="ECO:0000313" key="6">
    <source>
        <dbReference type="Proteomes" id="UP000490939"/>
    </source>
</evidence>
<dbReference type="SUPFAM" id="SSF56801">
    <property type="entry name" value="Acetyl-CoA synthetase-like"/>
    <property type="match status" value="1"/>
</dbReference>
<keyword evidence="3" id="KW-0436">Ligase</keyword>
<dbReference type="AlphaFoldDB" id="A0A8H3YZB4"/>
<name>A0A8H3YZB4_VENIN</name>
<dbReference type="Gene3D" id="3.30.300.30">
    <property type="match status" value="1"/>
</dbReference>
<dbReference type="GO" id="GO:0031177">
    <property type="term" value="F:phosphopantetheine binding"/>
    <property type="evidence" value="ECO:0007669"/>
    <property type="project" value="TreeGrafter"/>
</dbReference>
<organism evidence="5 6">
    <name type="scientific">Venturia inaequalis</name>
    <name type="common">Apple scab fungus</name>
    <dbReference type="NCBI Taxonomy" id="5025"/>
    <lineage>
        <taxon>Eukaryota</taxon>
        <taxon>Fungi</taxon>
        <taxon>Dikarya</taxon>
        <taxon>Ascomycota</taxon>
        <taxon>Pezizomycotina</taxon>
        <taxon>Dothideomycetes</taxon>
        <taxon>Pleosporomycetidae</taxon>
        <taxon>Venturiales</taxon>
        <taxon>Venturiaceae</taxon>
        <taxon>Venturia</taxon>
    </lineage>
</organism>
<dbReference type="GO" id="GO:0043041">
    <property type="term" value="P:amino acid activation for nonribosomal peptide biosynthetic process"/>
    <property type="evidence" value="ECO:0007669"/>
    <property type="project" value="TreeGrafter"/>
</dbReference>
<dbReference type="InterPro" id="IPR045851">
    <property type="entry name" value="AMP-bd_C_sf"/>
</dbReference>
<evidence type="ECO:0000313" key="5">
    <source>
        <dbReference type="EMBL" id="KAE9977468.1"/>
    </source>
</evidence>
<protein>
    <recommendedName>
        <fullName evidence="4">AMP-dependent synthetase/ligase domain-containing protein</fullName>
    </recommendedName>
</protein>
<dbReference type="InterPro" id="IPR042099">
    <property type="entry name" value="ANL_N_sf"/>
</dbReference>
<evidence type="ECO:0000259" key="4">
    <source>
        <dbReference type="Pfam" id="PF00501"/>
    </source>
</evidence>
<comment type="caution">
    <text evidence="5">The sequence shown here is derived from an EMBL/GenBank/DDBJ whole genome shotgun (WGS) entry which is preliminary data.</text>
</comment>
<sequence>MPLPTDRNTNLNGIDRLKCIFPYSSKTPDATGRGSMHASPCDLGITSSESTVPARLKAAWILTLQCFIIADVFCFEYNDCIADNDASMDQDRDQATLYVTRLHRSEPVQSFISRFEQEQRTLVTTKVPESCEISTVASGSLYHQCNTSLYYRTNARKEISCQKMDLAILVTKSLESELVMELDYSLSHTDAEMAQSILSTFQHIYTQISNASATLLIHNVDPCPPSHRKRIQEFTNNVSPVNKKCLHDLIIDQCRQRPDQIAVRSWDGDLTYGELDDLSMRLASHVVELGVRPETFVLSCFEKSTLAIIARLAILRAGGAYISIHASNPPVYLESVIIRTKTTILLTDSYFVDHFRGIVPTVVELAPKWLRSLPKALNDPVCEDVQPDNACLVLFTSGSTGTPKGIIQIHSSYATAIQDYARNLHLGSHTRYLSFDDYAFDISNLEFLVPLIMGGVCCVPGPMKTVEDLASQIRILDANIVFLTPTVAIKLEPADVPCLEIMCVGGEPLPKDLVRKWAAQSTRLVNQYGMGEVAICCAYNDQIHHLEGSKIGRPSSGAIWIVDPASTETLLPIGGVGELIIEGPHLSRGYIDSTALGRTEAGFLKVIPRWLSQLHPDRAHRMYRSGDLGRLSADGKITYLGRKDTILKLDGCRIDALEVEHQVRKFLSDKDSIVVDLLGTIDGQADPSLTAFLYLDNHPLSTAPVVKGAPVLYDAMSDGDARAKVEEIKNGLALALPRYMIPSTYVLMTWTPRTASKKLDRKKVKVLGQAFYSGVLEEMTKDKDYAHRMKLLPM</sequence>
<keyword evidence="1" id="KW-0596">Phosphopantetheine</keyword>